<protein>
    <submittedName>
        <fullName evidence="7">Mitochondrial division protein FtsZ1-2</fullName>
    </submittedName>
</protein>
<dbReference type="InterPro" id="IPR024757">
    <property type="entry name" value="FtsZ_C"/>
</dbReference>
<dbReference type="KEGG" id="cme:CYME_CMT493C"/>
<dbReference type="RefSeq" id="XP_005539457.1">
    <property type="nucleotide sequence ID" value="XM_005539400.1"/>
</dbReference>
<evidence type="ECO:0000259" key="5">
    <source>
        <dbReference type="SMART" id="SM00864"/>
    </source>
</evidence>
<dbReference type="Gene3D" id="3.40.50.1440">
    <property type="entry name" value="Tubulin/FtsZ, GTPase domain"/>
    <property type="match status" value="1"/>
</dbReference>
<dbReference type="GO" id="GO:0003924">
    <property type="term" value="F:GTPase activity"/>
    <property type="evidence" value="ECO:0007669"/>
    <property type="project" value="InterPro"/>
</dbReference>
<dbReference type="InterPro" id="IPR020805">
    <property type="entry name" value="Cell_div_FtsZ_CS"/>
</dbReference>
<dbReference type="GO" id="GO:0032153">
    <property type="term" value="C:cell division site"/>
    <property type="evidence" value="ECO:0007669"/>
    <property type="project" value="TreeGrafter"/>
</dbReference>
<name>A0A125YJH4_CYAM1</name>
<dbReference type="InterPro" id="IPR045061">
    <property type="entry name" value="FtsZ/CetZ"/>
</dbReference>
<dbReference type="PANTHER" id="PTHR30314">
    <property type="entry name" value="CELL DIVISION PROTEIN FTSZ-RELATED"/>
    <property type="match status" value="1"/>
</dbReference>
<dbReference type="HAMAP" id="MF_00909">
    <property type="entry name" value="FtsZ"/>
    <property type="match status" value="1"/>
</dbReference>
<evidence type="ECO:0000256" key="3">
    <source>
        <dbReference type="ARBA" id="ARBA00023134"/>
    </source>
</evidence>
<dbReference type="GO" id="GO:0051301">
    <property type="term" value="P:cell division"/>
    <property type="evidence" value="ECO:0007669"/>
    <property type="project" value="TreeGrafter"/>
</dbReference>
<dbReference type="SMART" id="SM00864">
    <property type="entry name" value="Tubulin"/>
    <property type="match status" value="1"/>
</dbReference>
<dbReference type="PROSITE" id="PS01135">
    <property type="entry name" value="FTSZ_2"/>
    <property type="match status" value="1"/>
</dbReference>
<reference evidence="7 8" key="1">
    <citation type="journal article" date="2004" name="Nature">
        <title>Genome sequence of the ultrasmall unicellular red alga Cyanidioschyzon merolae 10D.</title>
        <authorList>
            <person name="Matsuzaki M."/>
            <person name="Misumi O."/>
            <person name="Shin-i T."/>
            <person name="Maruyama S."/>
            <person name="Takahara M."/>
            <person name="Miyagishima S."/>
            <person name="Mori T."/>
            <person name="Nishida K."/>
            <person name="Yagisawa F."/>
            <person name="Nishida K."/>
            <person name="Yoshida Y."/>
            <person name="Nishimura Y."/>
            <person name="Nakao S."/>
            <person name="Kobayashi T."/>
            <person name="Momoyama Y."/>
            <person name="Higashiyama T."/>
            <person name="Minoda A."/>
            <person name="Sano M."/>
            <person name="Nomoto H."/>
            <person name="Oishi K."/>
            <person name="Hayashi H."/>
            <person name="Ohta F."/>
            <person name="Nishizaka S."/>
            <person name="Haga S."/>
            <person name="Miura S."/>
            <person name="Morishita T."/>
            <person name="Kabeya Y."/>
            <person name="Terasawa K."/>
            <person name="Suzuki Y."/>
            <person name="Ishii Y."/>
            <person name="Asakawa S."/>
            <person name="Takano H."/>
            <person name="Ohta N."/>
            <person name="Kuroiwa H."/>
            <person name="Tanaka K."/>
            <person name="Shimizu N."/>
            <person name="Sugano S."/>
            <person name="Sato N."/>
            <person name="Nozaki H."/>
            <person name="Ogasawara N."/>
            <person name="Kohara Y."/>
            <person name="Kuroiwa T."/>
        </authorList>
    </citation>
    <scope>NUCLEOTIDE SEQUENCE [LARGE SCALE GENOMIC DNA]</scope>
    <source>
        <strain evidence="7 8">10D</strain>
    </source>
</reference>
<dbReference type="SUPFAM" id="SSF55307">
    <property type="entry name" value="Tubulin C-terminal domain-like"/>
    <property type="match status" value="1"/>
</dbReference>
<feature type="region of interest" description="Disordered" evidence="4">
    <location>
        <begin position="478"/>
        <end position="577"/>
    </location>
</feature>
<comment type="similarity">
    <text evidence="1">Belongs to the FtsZ family.</text>
</comment>
<dbReference type="GeneID" id="16998195"/>
<dbReference type="CDD" id="cd02201">
    <property type="entry name" value="FtsZ_type1"/>
    <property type="match status" value="1"/>
</dbReference>
<feature type="compositionally biased region" description="Polar residues" evidence="4">
    <location>
        <begin position="565"/>
        <end position="577"/>
    </location>
</feature>
<dbReference type="PRINTS" id="PR00423">
    <property type="entry name" value="CELLDVISFTSZ"/>
</dbReference>
<dbReference type="GO" id="GO:0005737">
    <property type="term" value="C:cytoplasm"/>
    <property type="evidence" value="ECO:0007669"/>
    <property type="project" value="TreeGrafter"/>
</dbReference>
<dbReference type="SUPFAM" id="SSF52490">
    <property type="entry name" value="Tubulin nucleotide-binding domain-like"/>
    <property type="match status" value="1"/>
</dbReference>
<proteinExistence type="inferred from homology"/>
<evidence type="ECO:0000256" key="2">
    <source>
        <dbReference type="ARBA" id="ARBA00022741"/>
    </source>
</evidence>
<dbReference type="InterPro" id="IPR008280">
    <property type="entry name" value="Tub_FtsZ_C"/>
</dbReference>
<dbReference type="PANTHER" id="PTHR30314:SF3">
    <property type="entry name" value="MITOCHONDRIAL DIVISION PROTEIN FSZA"/>
    <property type="match status" value="1"/>
</dbReference>
<dbReference type="Pfam" id="PF00091">
    <property type="entry name" value="Tubulin"/>
    <property type="match status" value="1"/>
</dbReference>
<keyword evidence="2" id="KW-0547">Nucleotide-binding</keyword>
<feature type="compositionally biased region" description="Basic and acidic residues" evidence="4">
    <location>
        <begin position="533"/>
        <end position="548"/>
    </location>
</feature>
<gene>
    <name evidence="7" type="ORF">CYME_CMT493C</name>
</gene>
<dbReference type="eggNOG" id="ENOG502QRFN">
    <property type="taxonomic scope" value="Eukaryota"/>
</dbReference>
<reference evidence="7 8" key="2">
    <citation type="journal article" date="2007" name="BMC Biol.">
        <title>A 100%-complete sequence reveals unusually simple genomic features in the hot-spring red alga Cyanidioschyzon merolae.</title>
        <authorList>
            <person name="Nozaki H."/>
            <person name="Takano H."/>
            <person name="Misumi O."/>
            <person name="Terasawa K."/>
            <person name="Matsuzaki M."/>
            <person name="Maruyama S."/>
            <person name="Nishida K."/>
            <person name="Yagisawa F."/>
            <person name="Yoshida Y."/>
            <person name="Fujiwara T."/>
            <person name="Takio S."/>
            <person name="Tamura K."/>
            <person name="Chung S.J."/>
            <person name="Nakamura S."/>
            <person name="Kuroiwa H."/>
            <person name="Tanaka K."/>
            <person name="Sato N."/>
            <person name="Kuroiwa T."/>
        </authorList>
    </citation>
    <scope>NUCLEOTIDE SEQUENCE [LARGE SCALE GENOMIC DNA]</scope>
    <source>
        <strain evidence="7 8">10D</strain>
    </source>
</reference>
<dbReference type="SMART" id="SM00865">
    <property type="entry name" value="Tubulin_C"/>
    <property type="match status" value="1"/>
</dbReference>
<dbReference type="EMBL" id="AP006502">
    <property type="protein sequence ID" value="BAM83421.1"/>
    <property type="molecule type" value="Genomic_DNA"/>
</dbReference>
<dbReference type="AlphaFoldDB" id="A0A125YJH4"/>
<dbReference type="Gene3D" id="3.30.1330.20">
    <property type="entry name" value="Tubulin/FtsZ, C-terminal domain"/>
    <property type="match status" value="1"/>
</dbReference>
<dbReference type="Proteomes" id="UP000007014">
    <property type="component" value="Chromosome 20"/>
</dbReference>
<evidence type="ECO:0000313" key="8">
    <source>
        <dbReference type="Proteomes" id="UP000007014"/>
    </source>
</evidence>
<sequence>MFQHWRTRVHGCPAGLWDDRSARVLICWKRFRWHGDMLSQAQSQAESSCIRAVHTPAKCTEALRRAPEPAVTQLANDLRTTEQRCTVEGQSLRVFSRPRMVALGVGGAGGNTINNLVRSLRQQNQQRSADRNSELHLDPFQGLRLLAANTDAQALSFSLADRTFCLGERLTAGLGAGANPSVGREAARACLPLLMEEIRNAHILFLTAGLGGGTGTGAAPVIAQAARAAGVLTIAVVSTPFAFEGRHRMRLAEQGLDELEPQVDTIVTIPNQNLFRLATNRTTLQSAFQLADDVLCKTIRSVTDLMYTNGFINLDFADLDAITRNAGRAVFGMGEASGCSAPMANGNASLPQRSVDTASSPQARIDRGRRAIELALNNPLLDGISLGQARGALISISGGRDLLLDEVNEIASLIRDRTGPHANIIFGSAFDESLTGTVRVSVIITAGRTLQTTPAPAAAPFSIRSWFAKASDVAEMSTSRRQKVANETFRETSQNSESLVRPPAGPHATVDRHRRQGAPSAPRNASQGTPERTFPKKTDADKPGRAEARTQTTARHNSRYVATNDGFSSAGASPESGNWSHWMQNLLAWRTRAVDFLKHNW</sequence>
<feature type="domain" description="Tubulin/FtsZ 2-layer sandwich" evidence="6">
    <location>
        <begin position="312"/>
        <end position="456"/>
    </location>
</feature>
<keyword evidence="3" id="KW-0342">GTP-binding</keyword>
<evidence type="ECO:0000259" key="6">
    <source>
        <dbReference type="SMART" id="SM00865"/>
    </source>
</evidence>
<dbReference type="InterPro" id="IPR003008">
    <property type="entry name" value="Tubulin_FtsZ_GTPase"/>
</dbReference>
<evidence type="ECO:0000256" key="1">
    <source>
        <dbReference type="ARBA" id="ARBA00009690"/>
    </source>
</evidence>
<dbReference type="OrthoDB" id="10461477at2759"/>
<dbReference type="PROSITE" id="PS01134">
    <property type="entry name" value="FTSZ_1"/>
    <property type="match status" value="1"/>
</dbReference>
<accession>A0A125YJH4</accession>
<dbReference type="InterPro" id="IPR037103">
    <property type="entry name" value="Tubulin/FtsZ-like_C"/>
</dbReference>
<dbReference type="InterPro" id="IPR036525">
    <property type="entry name" value="Tubulin/FtsZ_GTPase_sf"/>
</dbReference>
<evidence type="ECO:0000256" key="4">
    <source>
        <dbReference type="SAM" id="MobiDB-lite"/>
    </source>
</evidence>
<dbReference type="Pfam" id="PF12327">
    <property type="entry name" value="FtsZ_C"/>
    <property type="match status" value="1"/>
</dbReference>
<organism evidence="7 8">
    <name type="scientific">Cyanidioschyzon merolae (strain NIES-3377 / 10D)</name>
    <name type="common">Unicellular red alga</name>
    <dbReference type="NCBI Taxonomy" id="280699"/>
    <lineage>
        <taxon>Eukaryota</taxon>
        <taxon>Rhodophyta</taxon>
        <taxon>Bangiophyceae</taxon>
        <taxon>Cyanidiales</taxon>
        <taxon>Cyanidiaceae</taxon>
        <taxon>Cyanidioschyzon</taxon>
    </lineage>
</organism>
<dbReference type="GO" id="GO:0005525">
    <property type="term" value="F:GTP binding"/>
    <property type="evidence" value="ECO:0007669"/>
    <property type="project" value="UniProtKB-KW"/>
</dbReference>
<keyword evidence="8" id="KW-1185">Reference proteome</keyword>
<dbReference type="Gramene" id="CMT493CT">
    <property type="protein sequence ID" value="CMT493CT"/>
    <property type="gene ID" value="CMT493C"/>
</dbReference>
<dbReference type="InterPro" id="IPR000158">
    <property type="entry name" value="Cell_div_FtsZ"/>
</dbReference>
<evidence type="ECO:0000313" key="7">
    <source>
        <dbReference type="EMBL" id="BAM83421.1"/>
    </source>
</evidence>
<dbReference type="InterPro" id="IPR018316">
    <property type="entry name" value="Tubulin/FtsZ_2-layer-sand-dom"/>
</dbReference>
<feature type="domain" description="Tubulin/FtsZ GTPase" evidence="5">
    <location>
        <begin position="99"/>
        <end position="310"/>
    </location>
</feature>